<evidence type="ECO:0000313" key="14">
    <source>
        <dbReference type="EMBL" id="CUB06759.1"/>
    </source>
</evidence>
<protein>
    <recommendedName>
        <fullName evidence="11">1,6-anhydro-N-acetylmuramyl-L-alanine amidase AmpD</fullName>
        <ecNumber evidence="5">3.5.1.28</ecNumber>
    </recommendedName>
    <alternativeName>
        <fullName evidence="12">N-acetylmuramoyl-L-alanine amidase</fullName>
    </alternativeName>
</protein>
<dbReference type="GO" id="GO:0009254">
    <property type="term" value="P:peptidoglycan turnover"/>
    <property type="evidence" value="ECO:0007669"/>
    <property type="project" value="TreeGrafter"/>
</dbReference>
<dbReference type="GO" id="GO:0005737">
    <property type="term" value="C:cytoplasm"/>
    <property type="evidence" value="ECO:0007669"/>
    <property type="project" value="UniProtKB-SubCell"/>
</dbReference>
<dbReference type="Pfam" id="PF01510">
    <property type="entry name" value="Amidase_2"/>
    <property type="match status" value="1"/>
</dbReference>
<sequence>MEGKEALEACIDRRVASPNCDERPAGMPISLVVLHAISLPPEVFGGDAVERLFTNTLDPAGHPAFASLEGLRVSAHYFIRRDAETIEFVPPDRRAWHAGLSCWEGRARCNDFSVGIELEGSDRQPFTSAQYERVAALVAALLRRYPSIDSVAGHCHIAPVRKTDPGPFFDWHRFAALLPPTSTARVRIAGLSSGRFLPLLLS</sequence>
<keyword evidence="10" id="KW-0961">Cell wall biogenesis/degradation</keyword>
<name>A0A0K6IUL3_9PROT</name>
<organism evidence="14 15">
    <name type="scientific">Tepidiphilus thermophilus</name>
    <dbReference type="NCBI Taxonomy" id="876478"/>
    <lineage>
        <taxon>Bacteria</taxon>
        <taxon>Pseudomonadati</taxon>
        <taxon>Pseudomonadota</taxon>
        <taxon>Hydrogenophilia</taxon>
        <taxon>Hydrogenophilales</taxon>
        <taxon>Hydrogenophilaceae</taxon>
        <taxon>Tepidiphilus</taxon>
    </lineage>
</organism>
<keyword evidence="9" id="KW-0862">Zinc</keyword>
<dbReference type="PANTHER" id="PTHR30417:SF4">
    <property type="entry name" value="1,6-ANHYDRO-N-ACETYLMURAMYL-L-ALANINE AMIDASE AMPD"/>
    <property type="match status" value="1"/>
</dbReference>
<dbReference type="PANTHER" id="PTHR30417">
    <property type="entry name" value="N-ACETYLMURAMOYL-L-ALANINE AMIDASE AMID"/>
    <property type="match status" value="1"/>
</dbReference>
<dbReference type="InterPro" id="IPR036505">
    <property type="entry name" value="Amidase/PGRP_sf"/>
</dbReference>
<evidence type="ECO:0000256" key="3">
    <source>
        <dbReference type="ARBA" id="ARBA00004496"/>
    </source>
</evidence>
<dbReference type="GO" id="GO:0071555">
    <property type="term" value="P:cell wall organization"/>
    <property type="evidence" value="ECO:0007669"/>
    <property type="project" value="UniProtKB-KW"/>
</dbReference>
<reference evidence="15" key="1">
    <citation type="submission" date="2015-08" db="EMBL/GenBank/DDBJ databases">
        <authorList>
            <person name="Babu N.S."/>
            <person name="Beckwith C.J."/>
            <person name="Beseler K.G."/>
            <person name="Brison A."/>
            <person name="Carone J.V."/>
            <person name="Caskin T.P."/>
            <person name="Diamond M."/>
            <person name="Durham M.E."/>
            <person name="Foxe J.M."/>
            <person name="Go M."/>
            <person name="Henderson B.A."/>
            <person name="Jones I.B."/>
            <person name="McGettigan J.A."/>
            <person name="Micheletti S.J."/>
            <person name="Nasrallah M.E."/>
            <person name="Ortiz D."/>
            <person name="Piller C.R."/>
            <person name="Privatt S.R."/>
            <person name="Schneider S.L."/>
            <person name="Sharp S."/>
            <person name="Smith T.C."/>
            <person name="Stanton J.D."/>
            <person name="Ullery H.E."/>
            <person name="Wilson R.J."/>
            <person name="Serrano M.G."/>
            <person name="Buck G."/>
            <person name="Lee V."/>
            <person name="Wang Y."/>
            <person name="Carvalho R."/>
            <person name="Voegtly L."/>
            <person name="Shi R."/>
            <person name="Duckworth R."/>
            <person name="Johnson A."/>
            <person name="Loviza R."/>
            <person name="Walstead R."/>
            <person name="Shah Z."/>
            <person name="Kiflezghi M."/>
            <person name="Wade K."/>
            <person name="Ball S.L."/>
            <person name="Bradley K.W."/>
            <person name="Asai D.J."/>
            <person name="Bowman C.A."/>
            <person name="Russell D.A."/>
            <person name="Pope W.H."/>
            <person name="Jacobs-Sera D."/>
            <person name="Hendrix R.W."/>
            <person name="Hatfull G.F."/>
        </authorList>
    </citation>
    <scope>NUCLEOTIDE SEQUENCE [LARGE SCALE GENOMIC DNA]</scope>
    <source>
        <strain evidence="15">JCM 19170</strain>
    </source>
</reference>
<dbReference type="InterPro" id="IPR002502">
    <property type="entry name" value="Amidase_domain"/>
</dbReference>
<dbReference type="InterPro" id="IPR051206">
    <property type="entry name" value="NAMLAA_amidase_2"/>
</dbReference>
<dbReference type="Proteomes" id="UP000182108">
    <property type="component" value="Unassembled WGS sequence"/>
</dbReference>
<comment type="similarity">
    <text evidence="4">Belongs to the N-acetylmuramoyl-L-alanine amidase 2 family.</text>
</comment>
<evidence type="ECO:0000256" key="7">
    <source>
        <dbReference type="ARBA" id="ARBA00022723"/>
    </source>
</evidence>
<evidence type="ECO:0000256" key="9">
    <source>
        <dbReference type="ARBA" id="ARBA00022833"/>
    </source>
</evidence>
<dbReference type="EC" id="3.5.1.28" evidence="5"/>
<gene>
    <name evidence="14" type="ORF">Ga0061068_10433</name>
</gene>
<accession>A0A0K6IUL3</accession>
<proteinExistence type="inferred from homology"/>
<dbReference type="Gene3D" id="3.40.80.10">
    <property type="entry name" value="Peptidoglycan recognition protein-like"/>
    <property type="match status" value="1"/>
</dbReference>
<comment type="cofactor">
    <cofactor evidence="2">
        <name>Zn(2+)</name>
        <dbReference type="ChEBI" id="CHEBI:29105"/>
    </cofactor>
</comment>
<evidence type="ECO:0000259" key="13">
    <source>
        <dbReference type="SMART" id="SM00644"/>
    </source>
</evidence>
<dbReference type="OrthoDB" id="9794842at2"/>
<dbReference type="GO" id="GO:0009253">
    <property type="term" value="P:peptidoglycan catabolic process"/>
    <property type="evidence" value="ECO:0007669"/>
    <property type="project" value="InterPro"/>
</dbReference>
<evidence type="ECO:0000256" key="1">
    <source>
        <dbReference type="ARBA" id="ARBA00001561"/>
    </source>
</evidence>
<dbReference type="SUPFAM" id="SSF55846">
    <property type="entry name" value="N-acetylmuramoyl-L-alanine amidase-like"/>
    <property type="match status" value="1"/>
</dbReference>
<evidence type="ECO:0000313" key="15">
    <source>
        <dbReference type="Proteomes" id="UP000182108"/>
    </source>
</evidence>
<dbReference type="AlphaFoldDB" id="A0A0K6IUL3"/>
<evidence type="ECO:0000256" key="2">
    <source>
        <dbReference type="ARBA" id="ARBA00001947"/>
    </source>
</evidence>
<dbReference type="EMBL" id="CYHH01000004">
    <property type="protein sequence ID" value="CUB06759.1"/>
    <property type="molecule type" value="Genomic_DNA"/>
</dbReference>
<evidence type="ECO:0000256" key="6">
    <source>
        <dbReference type="ARBA" id="ARBA00022490"/>
    </source>
</evidence>
<evidence type="ECO:0000256" key="8">
    <source>
        <dbReference type="ARBA" id="ARBA00022801"/>
    </source>
</evidence>
<evidence type="ECO:0000256" key="4">
    <source>
        <dbReference type="ARBA" id="ARBA00007553"/>
    </source>
</evidence>
<evidence type="ECO:0000256" key="5">
    <source>
        <dbReference type="ARBA" id="ARBA00011901"/>
    </source>
</evidence>
<evidence type="ECO:0000256" key="11">
    <source>
        <dbReference type="ARBA" id="ARBA00039257"/>
    </source>
</evidence>
<evidence type="ECO:0000256" key="10">
    <source>
        <dbReference type="ARBA" id="ARBA00023316"/>
    </source>
</evidence>
<evidence type="ECO:0000256" key="12">
    <source>
        <dbReference type="ARBA" id="ARBA00042615"/>
    </source>
</evidence>
<dbReference type="SMART" id="SM00644">
    <property type="entry name" value="Ami_2"/>
    <property type="match status" value="1"/>
</dbReference>
<dbReference type="NCBIfam" id="NF008758">
    <property type="entry name" value="PRK11789.1"/>
    <property type="match status" value="1"/>
</dbReference>
<comment type="catalytic activity">
    <reaction evidence="1">
        <text>Hydrolyzes the link between N-acetylmuramoyl residues and L-amino acid residues in certain cell-wall glycopeptides.</text>
        <dbReference type="EC" id="3.5.1.28"/>
    </reaction>
</comment>
<dbReference type="RefSeq" id="WP_072247923.1">
    <property type="nucleotide sequence ID" value="NZ_CYHH01000004.1"/>
</dbReference>
<keyword evidence="15" id="KW-1185">Reference proteome</keyword>
<comment type="subcellular location">
    <subcellularLocation>
        <location evidence="3">Cytoplasm</location>
    </subcellularLocation>
</comment>
<feature type="domain" description="N-acetylmuramoyl-L-alanine amidase" evidence="13">
    <location>
        <begin position="17"/>
        <end position="166"/>
    </location>
</feature>
<dbReference type="CDD" id="cd06583">
    <property type="entry name" value="PGRP"/>
    <property type="match status" value="1"/>
</dbReference>
<keyword evidence="7" id="KW-0479">Metal-binding</keyword>
<dbReference type="GO" id="GO:0008745">
    <property type="term" value="F:N-acetylmuramoyl-L-alanine amidase activity"/>
    <property type="evidence" value="ECO:0007669"/>
    <property type="project" value="UniProtKB-EC"/>
</dbReference>
<keyword evidence="8" id="KW-0378">Hydrolase</keyword>
<keyword evidence="6" id="KW-0963">Cytoplasm</keyword>
<dbReference type="GO" id="GO:0046872">
    <property type="term" value="F:metal ion binding"/>
    <property type="evidence" value="ECO:0007669"/>
    <property type="project" value="UniProtKB-KW"/>
</dbReference>